<organism evidence="2 3">
    <name type="scientific">Caerostris darwini</name>
    <dbReference type="NCBI Taxonomy" id="1538125"/>
    <lineage>
        <taxon>Eukaryota</taxon>
        <taxon>Metazoa</taxon>
        <taxon>Ecdysozoa</taxon>
        <taxon>Arthropoda</taxon>
        <taxon>Chelicerata</taxon>
        <taxon>Arachnida</taxon>
        <taxon>Araneae</taxon>
        <taxon>Araneomorphae</taxon>
        <taxon>Entelegynae</taxon>
        <taxon>Araneoidea</taxon>
        <taxon>Araneidae</taxon>
        <taxon>Caerostris</taxon>
    </lineage>
</organism>
<name>A0AAV4PFM3_9ARAC</name>
<keyword evidence="1" id="KW-1133">Transmembrane helix</keyword>
<evidence type="ECO:0000313" key="2">
    <source>
        <dbReference type="EMBL" id="GIX94833.1"/>
    </source>
</evidence>
<protein>
    <submittedName>
        <fullName evidence="2">Uncharacterized protein</fullName>
    </submittedName>
</protein>
<evidence type="ECO:0000256" key="1">
    <source>
        <dbReference type="SAM" id="Phobius"/>
    </source>
</evidence>
<accession>A0AAV4PFM3</accession>
<feature type="transmembrane region" description="Helical" evidence="1">
    <location>
        <begin position="129"/>
        <end position="145"/>
    </location>
</feature>
<keyword evidence="3" id="KW-1185">Reference proteome</keyword>
<gene>
    <name evidence="2" type="ORF">CDAR_503781</name>
</gene>
<dbReference type="AlphaFoldDB" id="A0AAV4PFM3"/>
<dbReference type="EMBL" id="BPLQ01002661">
    <property type="protein sequence ID" value="GIX94833.1"/>
    <property type="molecule type" value="Genomic_DNA"/>
</dbReference>
<evidence type="ECO:0000313" key="3">
    <source>
        <dbReference type="Proteomes" id="UP001054837"/>
    </source>
</evidence>
<reference evidence="2 3" key="1">
    <citation type="submission" date="2021-06" db="EMBL/GenBank/DDBJ databases">
        <title>Caerostris darwini draft genome.</title>
        <authorList>
            <person name="Kono N."/>
            <person name="Arakawa K."/>
        </authorList>
    </citation>
    <scope>NUCLEOTIDE SEQUENCE [LARGE SCALE GENOMIC DNA]</scope>
</reference>
<proteinExistence type="predicted"/>
<keyword evidence="1" id="KW-0812">Transmembrane</keyword>
<sequence length="193" mass="21996">MKQRKLSFLACQNGIERGLFEMGRHCFEEYCRSRPPVVKRAEKQGFQCERDSPALLDSWVDKSVLSQSFDPELALQLFRGVFDFALFIPSIHGAAKRPNSLSSSGTYKWEKRSLLMGSEDSHKKRRKMFSSKISLAVVAFATHSMRTKDFLLLRHTLIGFDFAISIGFSLFDALLLLPLLVKYFSCVSTNKVN</sequence>
<feature type="transmembrane region" description="Helical" evidence="1">
    <location>
        <begin position="157"/>
        <end position="181"/>
    </location>
</feature>
<dbReference type="Proteomes" id="UP001054837">
    <property type="component" value="Unassembled WGS sequence"/>
</dbReference>
<comment type="caution">
    <text evidence="2">The sequence shown here is derived from an EMBL/GenBank/DDBJ whole genome shotgun (WGS) entry which is preliminary data.</text>
</comment>
<keyword evidence="1" id="KW-0472">Membrane</keyword>